<reference evidence="2 3" key="1">
    <citation type="submission" date="2006-12" db="EMBL/GenBank/DDBJ databases">
        <title>Complete sequence of Chlorobium phaeobacteroides DSM 266.</title>
        <authorList>
            <consortium name="US DOE Joint Genome Institute"/>
            <person name="Copeland A."/>
            <person name="Lucas S."/>
            <person name="Lapidus A."/>
            <person name="Barry K."/>
            <person name="Detter J.C."/>
            <person name="Glavina del Rio T."/>
            <person name="Hammon N."/>
            <person name="Israni S."/>
            <person name="Pitluck S."/>
            <person name="Goltsman E."/>
            <person name="Schmutz J."/>
            <person name="Larimer F."/>
            <person name="Land M."/>
            <person name="Hauser L."/>
            <person name="Mikhailova N."/>
            <person name="Li T."/>
            <person name="Overmann J."/>
            <person name="Bryant D.A."/>
            <person name="Richardson P."/>
        </authorList>
    </citation>
    <scope>NUCLEOTIDE SEQUENCE [LARGE SCALE GENOMIC DNA]</scope>
    <source>
        <strain evidence="2 3">DSM 266</strain>
    </source>
</reference>
<dbReference type="Proteomes" id="UP000008701">
    <property type="component" value="Chromosome"/>
</dbReference>
<gene>
    <name evidence="2" type="ordered locus">Cpha266_1217</name>
</gene>
<keyword evidence="3" id="KW-1185">Reference proteome</keyword>
<accession>A1BFS4</accession>
<dbReference type="Gene3D" id="3.30.2310.20">
    <property type="entry name" value="RelE-like"/>
    <property type="match status" value="1"/>
</dbReference>
<protein>
    <submittedName>
        <fullName evidence="2">Plasmid stabilization system</fullName>
    </submittedName>
</protein>
<evidence type="ECO:0000313" key="2">
    <source>
        <dbReference type="EMBL" id="ABL65251.1"/>
    </source>
</evidence>
<dbReference type="InterPro" id="IPR035093">
    <property type="entry name" value="RelE/ParE_toxin_dom_sf"/>
</dbReference>
<dbReference type="RefSeq" id="WP_011745075.1">
    <property type="nucleotide sequence ID" value="NC_008639.1"/>
</dbReference>
<sequence length="96" mass="10869">MPRIKWLPDALSDVERLHAFLHEKSPDAAARAARVILDGAGLLKSIPEIGRPMDDETGRRELVLSFGAGAFVLRYMWDRGDTVVIIRVWHSKESRM</sequence>
<dbReference type="InterPro" id="IPR007712">
    <property type="entry name" value="RelE/ParE_toxin"/>
</dbReference>
<dbReference type="Pfam" id="PF05016">
    <property type="entry name" value="ParE_toxin"/>
    <property type="match status" value="1"/>
</dbReference>
<dbReference type="STRING" id="290317.Cpha266_1217"/>
<name>A1BFS4_CHLPD</name>
<proteinExistence type="predicted"/>
<dbReference type="eggNOG" id="COG3668">
    <property type="taxonomic scope" value="Bacteria"/>
</dbReference>
<dbReference type="OrthoDB" id="5574284at2"/>
<dbReference type="HOGENOM" id="CLU_147162_13_0_10"/>
<keyword evidence="1" id="KW-1277">Toxin-antitoxin system</keyword>
<dbReference type="KEGG" id="cph:Cpha266_1217"/>
<evidence type="ECO:0000256" key="1">
    <source>
        <dbReference type="ARBA" id="ARBA00022649"/>
    </source>
</evidence>
<dbReference type="EMBL" id="CP000492">
    <property type="protein sequence ID" value="ABL65251.1"/>
    <property type="molecule type" value="Genomic_DNA"/>
</dbReference>
<evidence type="ECO:0000313" key="3">
    <source>
        <dbReference type="Proteomes" id="UP000008701"/>
    </source>
</evidence>
<organism evidence="2 3">
    <name type="scientific">Chlorobium phaeobacteroides (strain DSM 266 / SMG 266 / 2430)</name>
    <dbReference type="NCBI Taxonomy" id="290317"/>
    <lineage>
        <taxon>Bacteria</taxon>
        <taxon>Pseudomonadati</taxon>
        <taxon>Chlorobiota</taxon>
        <taxon>Chlorobiia</taxon>
        <taxon>Chlorobiales</taxon>
        <taxon>Chlorobiaceae</taxon>
        <taxon>Chlorobium/Pelodictyon group</taxon>
        <taxon>Chlorobium</taxon>
    </lineage>
</organism>
<dbReference type="AlphaFoldDB" id="A1BFS4"/>